<dbReference type="EMBL" id="CP133594">
    <property type="protein sequence ID" value="WMW22904.1"/>
    <property type="molecule type" value="Genomic_DNA"/>
</dbReference>
<evidence type="ECO:0000313" key="3">
    <source>
        <dbReference type="Proteomes" id="UP001183006"/>
    </source>
</evidence>
<name>A0AA51UGM6_9EURY</name>
<dbReference type="Proteomes" id="UP001183006">
    <property type="component" value="Chromosome"/>
</dbReference>
<organism evidence="2 3">
    <name type="scientific">Methanolobus mangrovi</name>
    <dbReference type="NCBI Taxonomy" id="3072977"/>
    <lineage>
        <taxon>Archaea</taxon>
        <taxon>Methanobacteriati</taxon>
        <taxon>Methanobacteriota</taxon>
        <taxon>Stenosarchaea group</taxon>
        <taxon>Methanomicrobia</taxon>
        <taxon>Methanosarcinales</taxon>
        <taxon>Methanosarcinaceae</taxon>
        <taxon>Methanolobus</taxon>
    </lineage>
</organism>
<reference evidence="2" key="1">
    <citation type="submission" date="2023-08" db="EMBL/GenBank/DDBJ databases">
        <title>Methanolobus mangrovi sp. nov. and Methanolobus sediminis sp. nov, two novel methylotrophic methanogens isolated from mangrove sediments in China.</title>
        <authorList>
            <person name="Zhou J."/>
        </authorList>
    </citation>
    <scope>NUCLEOTIDE SEQUENCE</scope>
    <source>
        <strain evidence="2">FTZ2</strain>
    </source>
</reference>
<protein>
    <recommendedName>
        <fullName evidence="4">DUF4013 domain-containing protein</fullName>
    </recommendedName>
</protein>
<evidence type="ECO:0008006" key="4">
    <source>
        <dbReference type="Google" id="ProtNLM"/>
    </source>
</evidence>
<dbReference type="Pfam" id="PF24400">
    <property type="entry name" value="DUF7544"/>
    <property type="match status" value="1"/>
</dbReference>
<sequence>MGWYVIDAVERAMERTRTCLFEPVDIWKWLKLTIIVLFIGGGFSSGGNGGSYNNYDGSGSGFSRIPQGFIDVVTNFYEHLMSYSGVTLLILAIILIFLFILLLSLIGSVMEFVFVESLVRNDVRIREYFSRYLMKGVALFILRILIGLGTLLFFVILALPLLFMTGIMNEGIDRLGGASIMLLVMGLIAILFIVAIIAGIIGSFINLAIPVSMYSKRSIYSALSQVLGQFRHDWQQIVVYWVGRLILAIAAGILVAILGLIAIIALGILLLIVDFILYFGFSAIIANTTVWLLFIPILLVEFIIFIFVMTFVGMPVKVFMKYHMLTFLEKWYPIGIPMFDSHHKIGESNMDEWLNEATAPDE</sequence>
<keyword evidence="1" id="KW-1133">Transmembrane helix</keyword>
<dbReference type="AlphaFoldDB" id="A0AA51UGM6"/>
<feature type="transmembrane region" description="Helical" evidence="1">
    <location>
        <begin position="290"/>
        <end position="314"/>
    </location>
</feature>
<accession>A0AA51UGM6</accession>
<dbReference type="InterPro" id="IPR055966">
    <property type="entry name" value="DUF7544"/>
</dbReference>
<gene>
    <name evidence="2" type="ORF">RE476_03510</name>
</gene>
<feature type="transmembrane region" description="Helical" evidence="1">
    <location>
        <begin position="245"/>
        <end position="278"/>
    </location>
</feature>
<evidence type="ECO:0000313" key="2">
    <source>
        <dbReference type="EMBL" id="WMW22904.1"/>
    </source>
</evidence>
<dbReference type="RefSeq" id="WP_309309018.1">
    <property type="nucleotide sequence ID" value="NZ_CP133594.1"/>
</dbReference>
<feature type="transmembrane region" description="Helical" evidence="1">
    <location>
        <begin position="88"/>
        <end position="115"/>
    </location>
</feature>
<keyword evidence="1" id="KW-0812">Transmembrane</keyword>
<dbReference type="KEGG" id="mmav:RE476_03510"/>
<feature type="transmembrane region" description="Helical" evidence="1">
    <location>
        <begin position="136"/>
        <end position="163"/>
    </location>
</feature>
<proteinExistence type="predicted"/>
<evidence type="ECO:0000256" key="1">
    <source>
        <dbReference type="SAM" id="Phobius"/>
    </source>
</evidence>
<keyword evidence="3" id="KW-1185">Reference proteome</keyword>
<feature type="transmembrane region" description="Helical" evidence="1">
    <location>
        <begin position="183"/>
        <end position="209"/>
    </location>
</feature>
<dbReference type="GeneID" id="84229177"/>
<keyword evidence="1" id="KW-0472">Membrane</keyword>